<dbReference type="AlphaFoldDB" id="A0A316UKF3"/>
<evidence type="ECO:0000256" key="1">
    <source>
        <dbReference type="SAM" id="MobiDB-lite"/>
    </source>
</evidence>
<sequence>MAPCGPACGVASLTCSCSMHCIRYVVYERISEPASGVQTRPQIERGGKRERAVRGPRFTINDDTRSSEQYLVGRSVGGGGEGDGRRPSEVGLRVPEATKGEARRPRVTPESFLPLRYHHPLRSRGPPHSLLAPSPFPPACLPARLHAAASASRTQPAPTQITAAAAGAAAATAVCFSQT</sequence>
<keyword evidence="3" id="KW-1185">Reference proteome</keyword>
<accession>A0A316UKF3</accession>
<dbReference type="EMBL" id="KZ819676">
    <property type="protein sequence ID" value="PWN25278.1"/>
    <property type="molecule type" value="Genomic_DNA"/>
</dbReference>
<name>A0A316UKF3_9BASI</name>
<dbReference type="Proteomes" id="UP000245884">
    <property type="component" value="Unassembled WGS sequence"/>
</dbReference>
<organism evidence="2 3">
    <name type="scientific">Jaminaea rosea</name>
    <dbReference type="NCBI Taxonomy" id="1569628"/>
    <lineage>
        <taxon>Eukaryota</taxon>
        <taxon>Fungi</taxon>
        <taxon>Dikarya</taxon>
        <taxon>Basidiomycota</taxon>
        <taxon>Ustilaginomycotina</taxon>
        <taxon>Exobasidiomycetes</taxon>
        <taxon>Microstromatales</taxon>
        <taxon>Microstromatales incertae sedis</taxon>
        <taxon>Jaminaea</taxon>
    </lineage>
</organism>
<reference evidence="2 3" key="1">
    <citation type="journal article" date="2018" name="Mol. Biol. Evol.">
        <title>Broad Genomic Sampling Reveals a Smut Pathogenic Ancestry of the Fungal Clade Ustilaginomycotina.</title>
        <authorList>
            <person name="Kijpornyongpan T."/>
            <person name="Mondo S.J."/>
            <person name="Barry K."/>
            <person name="Sandor L."/>
            <person name="Lee J."/>
            <person name="Lipzen A."/>
            <person name="Pangilinan J."/>
            <person name="LaButti K."/>
            <person name="Hainaut M."/>
            <person name="Henrissat B."/>
            <person name="Grigoriev I.V."/>
            <person name="Spatafora J.W."/>
            <person name="Aime M.C."/>
        </authorList>
    </citation>
    <scope>NUCLEOTIDE SEQUENCE [LARGE SCALE GENOMIC DNA]</scope>
    <source>
        <strain evidence="2 3">MCA 5214</strain>
    </source>
</reference>
<dbReference type="GeneID" id="37031627"/>
<evidence type="ECO:0000313" key="3">
    <source>
        <dbReference type="Proteomes" id="UP000245884"/>
    </source>
</evidence>
<evidence type="ECO:0000313" key="2">
    <source>
        <dbReference type="EMBL" id="PWN25278.1"/>
    </source>
</evidence>
<dbReference type="RefSeq" id="XP_025359890.1">
    <property type="nucleotide sequence ID" value="XM_025509804.1"/>
</dbReference>
<protein>
    <submittedName>
        <fullName evidence="2">Uncharacterized protein</fullName>
    </submittedName>
</protein>
<proteinExistence type="predicted"/>
<feature type="region of interest" description="Disordered" evidence="1">
    <location>
        <begin position="60"/>
        <end position="111"/>
    </location>
</feature>
<gene>
    <name evidence="2" type="ORF">BDZ90DRAFT_71811</name>
</gene>